<dbReference type="AlphaFoldDB" id="X1TXR4"/>
<protein>
    <submittedName>
        <fullName evidence="1">Uncharacterized protein</fullName>
    </submittedName>
</protein>
<feature type="non-terminal residue" evidence="1">
    <location>
        <position position="1"/>
    </location>
</feature>
<name>X1TXR4_9ZZZZ</name>
<sequence length="32" mass="3867">NREHLRFVRSDSEIPPDKFDEIEGRIVKKDLK</sequence>
<comment type="caution">
    <text evidence="1">The sequence shown here is derived from an EMBL/GenBank/DDBJ whole genome shotgun (WGS) entry which is preliminary data.</text>
</comment>
<reference evidence="1" key="1">
    <citation type="journal article" date="2014" name="Front. Microbiol.">
        <title>High frequency of phylogenetically diverse reductive dehalogenase-homologous genes in deep subseafloor sedimentary metagenomes.</title>
        <authorList>
            <person name="Kawai M."/>
            <person name="Futagami T."/>
            <person name="Toyoda A."/>
            <person name="Takaki Y."/>
            <person name="Nishi S."/>
            <person name="Hori S."/>
            <person name="Arai W."/>
            <person name="Tsubouchi T."/>
            <person name="Morono Y."/>
            <person name="Uchiyama I."/>
            <person name="Ito T."/>
            <person name="Fujiyama A."/>
            <person name="Inagaki F."/>
            <person name="Takami H."/>
        </authorList>
    </citation>
    <scope>NUCLEOTIDE SEQUENCE</scope>
    <source>
        <strain evidence="1">Expedition CK06-06</strain>
    </source>
</reference>
<evidence type="ECO:0000313" key="1">
    <source>
        <dbReference type="EMBL" id="GAI92370.1"/>
    </source>
</evidence>
<gene>
    <name evidence="1" type="ORF">S12H4_26786</name>
</gene>
<organism evidence="1">
    <name type="scientific">marine sediment metagenome</name>
    <dbReference type="NCBI Taxonomy" id="412755"/>
    <lineage>
        <taxon>unclassified sequences</taxon>
        <taxon>metagenomes</taxon>
        <taxon>ecological metagenomes</taxon>
    </lineage>
</organism>
<accession>X1TXR4</accession>
<dbReference type="EMBL" id="BARW01015235">
    <property type="protein sequence ID" value="GAI92370.1"/>
    <property type="molecule type" value="Genomic_DNA"/>
</dbReference>
<proteinExistence type="predicted"/>